<dbReference type="PATRIC" id="fig|1454003.3.peg.2098"/>
<feature type="region of interest" description="Disordered" evidence="1">
    <location>
        <begin position="73"/>
        <end position="97"/>
    </location>
</feature>
<protein>
    <submittedName>
        <fullName evidence="2">Uncharacterized protein</fullName>
    </submittedName>
</protein>
<dbReference type="Proteomes" id="UP000021816">
    <property type="component" value="Unassembled WGS sequence"/>
</dbReference>
<evidence type="ECO:0000256" key="1">
    <source>
        <dbReference type="SAM" id="MobiDB-lite"/>
    </source>
</evidence>
<gene>
    <name evidence="2" type="ORF">AW10_02045</name>
</gene>
<dbReference type="EMBL" id="JEMX01000042">
    <property type="protein sequence ID" value="EXI80076.1"/>
    <property type="molecule type" value="Genomic_DNA"/>
</dbReference>
<name>A0A011NXN8_9PROT</name>
<comment type="caution">
    <text evidence="2">The sequence shown here is derived from an EMBL/GenBank/DDBJ whole genome shotgun (WGS) entry which is preliminary data.</text>
</comment>
<feature type="compositionally biased region" description="Basic residues" evidence="1">
    <location>
        <begin position="87"/>
        <end position="97"/>
    </location>
</feature>
<organism evidence="2 3">
    <name type="scientific">Candidatus Accumulibacter appositus</name>
    <dbReference type="NCBI Taxonomy" id="1454003"/>
    <lineage>
        <taxon>Bacteria</taxon>
        <taxon>Pseudomonadati</taxon>
        <taxon>Pseudomonadota</taxon>
        <taxon>Betaproteobacteria</taxon>
        <taxon>Candidatus Accumulibacter</taxon>
    </lineage>
</organism>
<evidence type="ECO:0000313" key="3">
    <source>
        <dbReference type="Proteomes" id="UP000021816"/>
    </source>
</evidence>
<dbReference type="AlphaFoldDB" id="A0A011NXN8"/>
<sequence>MTASTAPLQNLKQSELLELLIRHFGVHEGVYALSVDFQIAVGGIGPAPEQILPGVMVGVAGIGIVAVDVPGPNTQDAAKCNPPPRTSPRRRAKAPKD</sequence>
<evidence type="ECO:0000313" key="2">
    <source>
        <dbReference type="EMBL" id="EXI80076.1"/>
    </source>
</evidence>
<dbReference type="STRING" id="1454003.AW10_02045"/>
<proteinExistence type="predicted"/>
<accession>A0A011NXN8</accession>
<reference evidence="2 3" key="1">
    <citation type="submission" date="2014-02" db="EMBL/GenBank/DDBJ databases">
        <title>Expanding our view of genomic diversity in Candidatus Accumulibacter clades.</title>
        <authorList>
            <person name="Skennerton C.T."/>
            <person name="Barr J.J."/>
            <person name="Slater F.R."/>
            <person name="Bond P.L."/>
            <person name="Tyson G.W."/>
        </authorList>
    </citation>
    <scope>NUCLEOTIDE SEQUENCE [LARGE SCALE GENOMIC DNA]</scope>
    <source>
        <strain evidence="3">BA-92</strain>
    </source>
</reference>